<dbReference type="CDD" id="cd22307">
    <property type="entry name" value="Adgb_C_mid-like"/>
    <property type="match status" value="1"/>
</dbReference>
<dbReference type="InterPro" id="IPR053033">
    <property type="entry name" value="Androglobin-like"/>
</dbReference>
<feature type="domain" description="Globin" evidence="4">
    <location>
        <begin position="409"/>
        <end position="624"/>
    </location>
</feature>
<dbReference type="InterPro" id="IPR054093">
    <property type="entry name" value="Androglobin_II"/>
</dbReference>
<dbReference type="OMA" id="DMYKEMR"/>
<dbReference type="InParanoid" id="E2B1E6"/>
<evidence type="ECO:0000256" key="1">
    <source>
        <dbReference type="PROSITE-ProRule" id="PRU00239"/>
    </source>
</evidence>
<dbReference type="PROSITE" id="PS50203">
    <property type="entry name" value="CALPAIN_CAT"/>
    <property type="match status" value="1"/>
</dbReference>
<dbReference type="STRING" id="104421.E2B1E6"/>
<dbReference type="InterPro" id="IPR057249">
    <property type="entry name" value="Globin_CP_ADGB"/>
</dbReference>
<protein>
    <submittedName>
        <fullName evidence="5">Uncharacterized protein C6orf103</fullName>
    </submittedName>
</protein>
<dbReference type="InterPro" id="IPR054094">
    <property type="entry name" value="Androglobin_IV"/>
</dbReference>
<dbReference type="OrthoDB" id="9374162at2759"/>
<accession>E2B1E6</accession>
<dbReference type="GO" id="GO:0006508">
    <property type="term" value="P:proteolysis"/>
    <property type="evidence" value="ECO:0007669"/>
    <property type="project" value="InterPro"/>
</dbReference>
<evidence type="ECO:0000313" key="5">
    <source>
        <dbReference type="EMBL" id="EFN60489.1"/>
    </source>
</evidence>
<evidence type="ECO:0000259" key="3">
    <source>
        <dbReference type="PROSITE" id="PS50203"/>
    </source>
</evidence>
<dbReference type="PANTHER" id="PTHR46298">
    <property type="entry name" value="ANDROGLOBIN"/>
    <property type="match status" value="1"/>
</dbReference>
<gene>
    <name evidence="5" type="ORF">EAG_01167</name>
</gene>
<evidence type="ECO:0000256" key="2">
    <source>
        <dbReference type="SAM" id="MobiDB-lite"/>
    </source>
</evidence>
<evidence type="ECO:0000313" key="6">
    <source>
        <dbReference type="Proteomes" id="UP000000311"/>
    </source>
</evidence>
<evidence type="ECO:0000259" key="4">
    <source>
        <dbReference type="PROSITE" id="PS52042"/>
    </source>
</evidence>
<feature type="region of interest" description="Disordered" evidence="2">
    <location>
        <begin position="900"/>
        <end position="919"/>
    </location>
</feature>
<comment type="caution">
    <text evidence="1">Lacks conserved residue(s) required for the propagation of feature annotation.</text>
</comment>
<dbReference type="PROSITE" id="PS52042">
    <property type="entry name" value="GLOBIN_CP_ADGB"/>
    <property type="match status" value="1"/>
</dbReference>
<dbReference type="Pfam" id="PF22068">
    <property type="entry name" value="Androglobin_II"/>
    <property type="match status" value="1"/>
</dbReference>
<dbReference type="EMBL" id="GL444886">
    <property type="protein sequence ID" value="EFN60489.1"/>
    <property type="molecule type" value="Genomic_DNA"/>
</dbReference>
<dbReference type="SUPFAM" id="SSF54001">
    <property type="entry name" value="Cysteine proteinases"/>
    <property type="match status" value="1"/>
</dbReference>
<dbReference type="InterPro" id="IPR001300">
    <property type="entry name" value="Peptidase_C2_calpain_cat"/>
</dbReference>
<reference evidence="5 6" key="1">
    <citation type="journal article" date="2010" name="Science">
        <title>Genomic comparison of the ants Camponotus floridanus and Harpegnathos saltator.</title>
        <authorList>
            <person name="Bonasio R."/>
            <person name="Zhang G."/>
            <person name="Ye C."/>
            <person name="Mutti N.S."/>
            <person name="Fang X."/>
            <person name="Qin N."/>
            <person name="Donahue G."/>
            <person name="Yang P."/>
            <person name="Li Q."/>
            <person name="Li C."/>
            <person name="Zhang P."/>
            <person name="Huang Z."/>
            <person name="Berger S.L."/>
            <person name="Reinberg D."/>
            <person name="Wang J."/>
            <person name="Liebig J."/>
        </authorList>
    </citation>
    <scope>NUCLEOTIDE SEQUENCE [LARGE SCALE GENOMIC DNA]</scope>
    <source>
        <strain evidence="6">C129</strain>
    </source>
</reference>
<name>E2B1E6_CAMFO</name>
<feature type="region of interest" description="Disordered" evidence="2">
    <location>
        <begin position="215"/>
        <end position="248"/>
    </location>
</feature>
<dbReference type="InterPro" id="IPR038765">
    <property type="entry name" value="Papain-like_cys_pep_sf"/>
</dbReference>
<keyword evidence="6" id="KW-1185">Reference proteome</keyword>
<sequence length="1126" mass="132094">MGCWRRILVDDTIPVDKGGRPLLPCTSNNFELWPMLLAKALLKIASLTWTEYREIIDFHPISCLTGWICLTLNVTHLSLQDKWDLLMKYSEHFEWTTQTTRESSNSIMIDKTRRPGETLRLLIETEKPQPITLFLLLADTRELGNKAVPDVFIWIIIEALKLKLLPEVKPPLAKWKLHRWLKWAISQNIIDPTDYFVPIRYLRVISPLEECDESDAAGNSSFPNEIEQSDKSAWRTKSQKASDSFTMKEGTTGNISRWIDFNMMAPHITEIQLFYKLKYFRCTIQVIGDMLIKTTHRNRKAMNKVEKEKTEIHNTSEILKSRNKPLYLFCDSLENKFFLINLCTAPKKKEESHLKDYLILEKYNWFFGSNRSDQTIIISTIGSKSTVIELEAGRQLLRIYRRSESSLMIISSDTDFHLGNRATVQQLMTAESDRIEWTSKIIKDSLCEAFRAFGTNNYPVMLKNYYRSYMLDSQHILLREDKNFTSLIHQFFVEEQVRLIRKIVPDSDLENILRSLRIFFLNPDIRLKYYDLTKSQRTLQDLEAMKPSYNHISDCNKAATIVQSFFKMALVKGYKQLHNPDHALHMQVRKELLKISDLFDSSIVSQLLRNVINRHDSLRDLYPYSEDFAHVLNIQEFKGALENIGHEQWFPIVRLVVNTRPAETVFAAFELLIDLPRVALRVFNNQNEHEVTRIVNHVAPARYKYLSDGYTVFAYGWNEKHRIRELDWAIRIITMKGEPILYQPGEKQIKPPKLTVDELVGTYVPNIRNCISRWVLRATSGTIISIRFTTSYNLAKVRMKITDEGNNILADVRGGSKVFLPLIILKCSLKNENYKIKKGNQELNEKFTNAVEEKNFYYIDAFVLDNSWPLTDVEWAVANQAKIKNAENFKTKIQSEIKVSKSNSSTTRKDLKQSNNNQPLEPPYWILQVVPDVQDAVEVYQDKKREREITLLKESWWSKDPGRFNRGKELREAFLNAHALKSEPEPSSNQNVEQSKVEDEDIAFCLSHTRQRRTLKPPGFHRLPALNLIKYARRDEVARPYHKKKNYHEKMQNMKIDSQRNYSNYLENLAELINKQLRRYEKFFRKKEENFWERRSLIDAVYESRKRYIESLVSERARTKEKGKKN</sequence>
<organism evidence="6">
    <name type="scientific">Camponotus floridanus</name>
    <name type="common">Florida carpenter ant</name>
    <dbReference type="NCBI Taxonomy" id="104421"/>
    <lineage>
        <taxon>Eukaryota</taxon>
        <taxon>Metazoa</taxon>
        <taxon>Ecdysozoa</taxon>
        <taxon>Arthropoda</taxon>
        <taxon>Hexapoda</taxon>
        <taxon>Insecta</taxon>
        <taxon>Pterygota</taxon>
        <taxon>Neoptera</taxon>
        <taxon>Endopterygota</taxon>
        <taxon>Hymenoptera</taxon>
        <taxon>Apocrita</taxon>
        <taxon>Aculeata</taxon>
        <taxon>Formicoidea</taxon>
        <taxon>Formicidae</taxon>
        <taxon>Formicinae</taxon>
        <taxon>Camponotus</taxon>
    </lineage>
</organism>
<feature type="compositionally biased region" description="Polar residues" evidence="2">
    <location>
        <begin position="235"/>
        <end position="248"/>
    </location>
</feature>
<proteinExistence type="predicted"/>
<feature type="domain" description="Calpain catalytic" evidence="3">
    <location>
        <begin position="1"/>
        <end position="277"/>
    </location>
</feature>
<dbReference type="Proteomes" id="UP000000311">
    <property type="component" value="Unassembled WGS sequence"/>
</dbReference>
<dbReference type="Pfam" id="PF22069">
    <property type="entry name" value="Androglobin_IV"/>
    <property type="match status" value="1"/>
</dbReference>
<dbReference type="PANTHER" id="PTHR46298:SF1">
    <property type="entry name" value="ANDROGLOBIN"/>
    <property type="match status" value="1"/>
</dbReference>
<dbReference type="GO" id="GO:0004198">
    <property type="term" value="F:calcium-dependent cysteine-type endopeptidase activity"/>
    <property type="evidence" value="ECO:0007669"/>
    <property type="project" value="InterPro"/>
</dbReference>
<dbReference type="AlphaFoldDB" id="E2B1E6"/>